<evidence type="ECO:0000256" key="1">
    <source>
        <dbReference type="SAM" id="MobiDB-lite"/>
    </source>
</evidence>
<feature type="region of interest" description="Disordered" evidence="1">
    <location>
        <begin position="26"/>
        <end position="60"/>
    </location>
</feature>
<reference evidence="2" key="1">
    <citation type="submission" date="2022-11" db="EMBL/GenBank/DDBJ databases">
        <title>Minimal conservation of predation-associated metabolite biosynthetic gene clusters underscores biosynthetic potential of Myxococcota including descriptions for ten novel species: Archangium lansinium sp. nov., Myxococcus landrumus sp. nov., Nannocystis bai.</title>
        <authorList>
            <person name="Ahearne A."/>
            <person name="Stevens C."/>
            <person name="Dowd S."/>
        </authorList>
    </citation>
    <scope>NUCLEOTIDE SEQUENCE</scope>
    <source>
        <strain evidence="2">Fl3</strain>
    </source>
</reference>
<organism evidence="2 3">
    <name type="scientific">Nannocystis punicea</name>
    <dbReference type="NCBI Taxonomy" id="2995304"/>
    <lineage>
        <taxon>Bacteria</taxon>
        <taxon>Pseudomonadati</taxon>
        <taxon>Myxococcota</taxon>
        <taxon>Polyangia</taxon>
        <taxon>Nannocystales</taxon>
        <taxon>Nannocystaceae</taxon>
        <taxon>Nannocystis</taxon>
    </lineage>
</organism>
<gene>
    <name evidence="2" type="ORF">O0S08_48360</name>
</gene>
<keyword evidence="3" id="KW-1185">Reference proteome</keyword>
<feature type="compositionally biased region" description="Pro residues" evidence="1">
    <location>
        <begin position="26"/>
        <end position="36"/>
    </location>
</feature>
<sequence>MNVSLVILAAWWSAFVSPIVPVSPKVPSPVPGPMKPESPSTEVGPLNPKVPPPPEQIDTSKLPRVTQAPKFSFRAGNYSAESLKLPEVLQLEKFEHWQGGPNWPQLESAVVVVTDNSQDSQRFLAFLVDLKEQRVAAIRDGDLVKHFGTIGQGLPGDGKYQEGAPQNFMGLAGSGAVIILRPPVPPGPPGFPDDLVRRILDTGNIAAQAGLLMHGKLARG</sequence>
<accession>A0ABY7H3Y9</accession>
<name>A0ABY7H3Y9_9BACT</name>
<protein>
    <submittedName>
        <fullName evidence="2">Uncharacterized protein</fullName>
    </submittedName>
</protein>
<dbReference type="Proteomes" id="UP001164459">
    <property type="component" value="Chromosome"/>
</dbReference>
<dbReference type="RefSeq" id="WP_269036343.1">
    <property type="nucleotide sequence ID" value="NZ_CP114040.1"/>
</dbReference>
<evidence type="ECO:0000313" key="3">
    <source>
        <dbReference type="Proteomes" id="UP001164459"/>
    </source>
</evidence>
<proteinExistence type="predicted"/>
<dbReference type="EMBL" id="CP114040">
    <property type="protein sequence ID" value="WAS94003.1"/>
    <property type="molecule type" value="Genomic_DNA"/>
</dbReference>
<evidence type="ECO:0000313" key="2">
    <source>
        <dbReference type="EMBL" id="WAS94003.1"/>
    </source>
</evidence>